<feature type="compositionally biased region" description="Low complexity" evidence="4">
    <location>
        <begin position="182"/>
        <end position="197"/>
    </location>
</feature>
<dbReference type="Gene3D" id="1.20.58.740">
    <property type="match status" value="1"/>
</dbReference>
<dbReference type="Pfam" id="PF20421">
    <property type="entry name" value="DHR-2_Lobe_C"/>
    <property type="match status" value="1"/>
</dbReference>
<evidence type="ECO:0000313" key="7">
    <source>
        <dbReference type="Proteomes" id="UP000695022"/>
    </source>
</evidence>
<evidence type="ECO:0000259" key="6">
    <source>
        <dbReference type="PROSITE" id="PS51651"/>
    </source>
</evidence>
<keyword evidence="1" id="KW-0597">Phosphoprotein</keyword>
<dbReference type="Pfam" id="PF14429">
    <property type="entry name" value="DOCK-C2"/>
    <property type="match status" value="1"/>
</dbReference>
<gene>
    <name evidence="8" type="primary">LOC106809494</name>
</gene>
<feature type="region of interest" description="Disordered" evidence="4">
    <location>
        <begin position="455"/>
        <end position="492"/>
    </location>
</feature>
<dbReference type="InterPro" id="IPR027007">
    <property type="entry name" value="C2_DOCK-type_domain"/>
</dbReference>
<dbReference type="Pfam" id="PF11878">
    <property type="entry name" value="DOCK_C-D_N"/>
    <property type="match status" value="1"/>
</dbReference>
<evidence type="ECO:0000259" key="5">
    <source>
        <dbReference type="PROSITE" id="PS51650"/>
    </source>
</evidence>
<feature type="domain" description="C2 DOCK-type" evidence="5">
    <location>
        <begin position="602"/>
        <end position="781"/>
    </location>
</feature>
<dbReference type="InterPro" id="IPR046770">
    <property type="entry name" value="DOCKER_Lobe_B"/>
</dbReference>
<evidence type="ECO:0000256" key="3">
    <source>
        <dbReference type="PROSITE-ProRule" id="PRU00983"/>
    </source>
</evidence>
<dbReference type="InterPro" id="IPR043161">
    <property type="entry name" value="DOCK_C_lobe_A"/>
</dbReference>
<keyword evidence="7" id="KW-1185">Reference proteome</keyword>
<feature type="domain" description="DOCKER" evidence="6">
    <location>
        <begin position="1172"/>
        <end position="1607"/>
    </location>
</feature>
<dbReference type="RefSeq" id="XP_014668067.1">
    <property type="nucleotide sequence ID" value="XM_014812581.1"/>
</dbReference>
<feature type="region of interest" description="Disordered" evidence="4">
    <location>
        <begin position="159"/>
        <end position="215"/>
    </location>
</feature>
<dbReference type="InterPro" id="IPR046773">
    <property type="entry name" value="DOCKER_Lobe_C"/>
</dbReference>
<dbReference type="GeneID" id="106809494"/>
<organism evidence="7 8">
    <name type="scientific">Priapulus caudatus</name>
    <name type="common">Priapulid worm</name>
    <dbReference type="NCBI Taxonomy" id="37621"/>
    <lineage>
        <taxon>Eukaryota</taxon>
        <taxon>Metazoa</taxon>
        <taxon>Ecdysozoa</taxon>
        <taxon>Scalidophora</taxon>
        <taxon>Priapulida</taxon>
        <taxon>Priapulimorpha</taxon>
        <taxon>Priapulimorphida</taxon>
        <taxon>Priapulidae</taxon>
        <taxon>Priapulus</taxon>
    </lineage>
</organism>
<dbReference type="InterPro" id="IPR043162">
    <property type="entry name" value="DOCK_C_lobe_C"/>
</dbReference>
<dbReference type="Gene3D" id="2.60.40.150">
    <property type="entry name" value="C2 domain"/>
    <property type="match status" value="1"/>
</dbReference>
<protein>
    <submittedName>
        <fullName evidence="8">Dedicator of cytokinesis protein 7-like</fullName>
    </submittedName>
</protein>
<dbReference type="Proteomes" id="UP000695022">
    <property type="component" value="Unplaced"/>
</dbReference>
<feature type="compositionally biased region" description="Polar residues" evidence="4">
    <location>
        <begin position="169"/>
        <end position="178"/>
    </location>
</feature>
<evidence type="ECO:0000313" key="8">
    <source>
        <dbReference type="RefSeq" id="XP_014668067.1"/>
    </source>
</evidence>
<keyword evidence="2" id="KW-0344">Guanine-nucleotide releasing factor</keyword>
<dbReference type="Gene3D" id="1.25.40.410">
    <property type="match status" value="1"/>
</dbReference>
<accession>A0ABM1E796</accession>
<reference evidence="8" key="1">
    <citation type="submission" date="2025-08" db="UniProtKB">
        <authorList>
            <consortium name="RefSeq"/>
        </authorList>
    </citation>
    <scope>IDENTIFICATION</scope>
</reference>
<dbReference type="PROSITE" id="PS51650">
    <property type="entry name" value="C2_DOCK"/>
    <property type="match status" value="1"/>
</dbReference>
<dbReference type="PROSITE" id="PS51651">
    <property type="entry name" value="DOCKER"/>
    <property type="match status" value="1"/>
</dbReference>
<evidence type="ECO:0000256" key="1">
    <source>
        <dbReference type="ARBA" id="ARBA00022553"/>
    </source>
</evidence>
<dbReference type="PANTHER" id="PTHR23317:SF76">
    <property type="entry name" value="LD20667P"/>
    <property type="match status" value="1"/>
</dbReference>
<name>A0ABM1E796_PRICU</name>
<evidence type="ECO:0000256" key="4">
    <source>
        <dbReference type="SAM" id="MobiDB-lite"/>
    </source>
</evidence>
<dbReference type="PANTHER" id="PTHR23317">
    <property type="entry name" value="DEDICATOR OF CYTOKINESIS DOCK"/>
    <property type="match status" value="1"/>
</dbReference>
<sequence length="1628" mass="184686">MLDSMITAQYIHGHMTAYTLVIVHDVKLNIQYSPKILEYRPHAHLLEFPPDDIEVGVIVRGKIRTVHPSSGGSGQTETVFTCGIMFGNMWYGINRVDRDCVYMWADSEPHVRDCVHCYTADWVGVCRRYQCYSSSYNIRDKVAERINVVRATPKQTFEIDLEDEAQNDGMDSQRSSVVETPRASVVEVSPRSSRSSSGDVTPRNSTASAGCETPRGSWASSVFDLRNSRADPLLPGLLDKVPVEYVDRFNESRRQQDRQEALFSLYPLQEEEEIVERRLPADIPAEHSGHRILVKCSALKLELEVEPHFGIMALYDAKEKKKISENFYFDLNPEPIKKMLAAHVPHQDFSTLSRSCIFNITYPSPDIFLVVKLEKILQQGDISESAEPYMKDDKRDKVRANAQYYCERLGQYCMPFAWTAIYLTNIVKGVASLERDSDSDAGSIASSSLERKSVPNFDSFKQGKSGSTASLPRRGSLERLRSSGSEKRRSWSPEEASANLECFRPVTLTVSSFFKQESEKLSDEDLYKFLVDLKRPTSGLKKLKCIPGTLKLDISPCPEEVKYCLTPELARLDPYPDDKGRPTKEILEFPSKEVFVPHYVYRNLLYVYPKNLNFASRAGSARNIAVKVQFIAGEGDHNALPVIFGKSSCPDYRNHAYAAVTYHNKYPDFYEEVKVRMPAVLDIQHHLLFTFFHISCQKKVEQTPIETPIGYTAGRVTLYDSFYDADGRGMERTGSMRTTYENIYSTVKPHYRKLVHEEIALQWVVSSGSVRETALTNAWFCFELMPSIASSQSAGSALSTLSAQRDSGNFAELTLDYKQQHYLVGLVLSDLSSALDGMNSSVHNRAINLVRNLLTCHDSDPRYSEPECKNRVAALYLPLLSIVMDSLCQLHDASLSAKGLQAPPADGADHLPGSQTHPINQNVAMAIAGSWSYQRSSDDSLDPFQQQFRLHRPRAEIDNDAHIEGNLSTEVSLLILDMLEFIVQQTEKSDTLQGSSLLGGVLRVLQHMLACSQSELVLQNIFASQRSLVFKFPELLFDEETEQCADLCLRLLTHCSSSLSSIRSQASASLYLLMRQNFEIGNNFARVKMQVTMSLSSLVGTNQKFNEEYLRRSLKTILLYAEEDTDLQETTFPEQVKDLVFNLHMILSDTVKMKEFQEDPEMLIDLMYRIAKGYQASPDLRLTWLQNMAGKHSERNNHAEAALCLVHSAALVAEYLHMIEDRTYLPIGCVTFQKISPNVLEESAVSDDVVSPDEEGICTGKYFSESGLVGLLEQAASSFSIASMYEAVNDVYRILIPIHEANKDYKKLASLHGKLNEAFTKIVHQQGKRMFSCFYRVGFYGNKFGDLDGEEFIYKEQPFVKLPEITHRLESFYIERYGQASIHTIKDSNNVDRTKLNPDIAYIQITYVEPYFDLHEFRDRTTDFEKNYNIRRFVYATPFTPDGRAHGQLGEQYKRKTILTTTQSLPYVRTRIQVQERKQIVLTPIEVAIEDIQKKTVELGDALMQDPPDPKILQMVIQGCIGTTVNQGPMEVALVFLADIADGSKPATKHHNKLRLCFKEFIRRCGDALRRNKSLIGPEQREYQKELERNYKSLCDKLWPMLANTARNTIKIKDQYNNDNSYSKVTVA</sequence>
<dbReference type="InterPro" id="IPR035892">
    <property type="entry name" value="C2_domain_sf"/>
</dbReference>
<dbReference type="InterPro" id="IPR021816">
    <property type="entry name" value="DOCK_C/D_N"/>
</dbReference>
<dbReference type="Pfam" id="PF20422">
    <property type="entry name" value="DHR-2_Lobe_B"/>
    <property type="match status" value="1"/>
</dbReference>
<feature type="compositionally biased region" description="Basic and acidic residues" evidence="4">
    <location>
        <begin position="475"/>
        <end position="492"/>
    </location>
</feature>
<dbReference type="InterPro" id="IPR016024">
    <property type="entry name" value="ARM-type_fold"/>
</dbReference>
<evidence type="ECO:0000256" key="2">
    <source>
        <dbReference type="ARBA" id="ARBA00022658"/>
    </source>
</evidence>
<feature type="compositionally biased region" description="Polar residues" evidence="4">
    <location>
        <begin position="198"/>
        <end position="208"/>
    </location>
</feature>
<dbReference type="InterPro" id="IPR046769">
    <property type="entry name" value="DOCKER_Lobe_A"/>
</dbReference>
<comment type="similarity">
    <text evidence="3">Belongs to the DOCK family.</text>
</comment>
<proteinExistence type="inferred from homology"/>
<dbReference type="SUPFAM" id="SSF48371">
    <property type="entry name" value="ARM repeat"/>
    <property type="match status" value="1"/>
</dbReference>
<dbReference type="InterPro" id="IPR026791">
    <property type="entry name" value="DOCK"/>
</dbReference>
<dbReference type="InterPro" id="IPR027357">
    <property type="entry name" value="DOCKER_dom"/>
</dbReference>
<dbReference type="Pfam" id="PF06920">
    <property type="entry name" value="DHR-2_Lobe_A"/>
    <property type="match status" value="1"/>
</dbReference>